<dbReference type="PROSITE" id="PS50022">
    <property type="entry name" value="FA58C_3"/>
    <property type="match status" value="1"/>
</dbReference>
<dbReference type="InterPro" id="IPR008979">
    <property type="entry name" value="Galactose-bd-like_sf"/>
</dbReference>
<name>A0A6H1Z720_9ZZZZ</name>
<dbReference type="AlphaFoldDB" id="A0A6H1Z720"/>
<dbReference type="EMBL" id="MT141181">
    <property type="protein sequence ID" value="QJA43259.1"/>
    <property type="molecule type" value="Genomic_DNA"/>
</dbReference>
<dbReference type="SUPFAM" id="SSF49785">
    <property type="entry name" value="Galactose-binding domain-like"/>
    <property type="match status" value="1"/>
</dbReference>
<dbReference type="Gene3D" id="2.60.120.260">
    <property type="entry name" value="Galactose-binding domain-like"/>
    <property type="match status" value="1"/>
</dbReference>
<evidence type="ECO:0000313" key="2">
    <source>
        <dbReference type="EMBL" id="QJA43259.1"/>
    </source>
</evidence>
<dbReference type="Pfam" id="PF00754">
    <property type="entry name" value="F5_F8_type_C"/>
    <property type="match status" value="1"/>
</dbReference>
<protein>
    <recommendedName>
        <fullName evidence="1">F5/8 type C domain-containing protein</fullName>
    </recommendedName>
</protein>
<evidence type="ECO:0000313" key="3">
    <source>
        <dbReference type="EMBL" id="QJA70014.1"/>
    </source>
</evidence>
<dbReference type="SUPFAM" id="SSF50939">
    <property type="entry name" value="Sialidases"/>
    <property type="match status" value="1"/>
</dbReference>
<gene>
    <name evidence="3" type="ORF">MM415A04059_0008</name>
    <name evidence="2" type="ORF">MM415B01989_0008</name>
</gene>
<feature type="domain" description="F5/8 type C" evidence="1">
    <location>
        <begin position="59"/>
        <end position="158"/>
    </location>
</feature>
<dbReference type="InterPro" id="IPR000421">
    <property type="entry name" value="FA58C"/>
</dbReference>
<organism evidence="2">
    <name type="scientific">viral metagenome</name>
    <dbReference type="NCBI Taxonomy" id="1070528"/>
    <lineage>
        <taxon>unclassified sequences</taxon>
        <taxon>metagenomes</taxon>
        <taxon>organismal metagenomes</taxon>
    </lineage>
</organism>
<dbReference type="EMBL" id="MT141756">
    <property type="protein sequence ID" value="QJA70014.1"/>
    <property type="molecule type" value="Genomic_DNA"/>
</dbReference>
<sequence length="314" mass="33954">MEFSGVTQDLGSLKNNVALNAFRIAVVGSLAGPQKYDAGFLDEFEDESGMDTGSCVSQSYDSTNDLYKGSFNVDLATGGTVLKSDQDAGNPATNAFDNNTGTRWVSSANITANVSYIGYHLPAAAKINKLRVWPNGGGANPVQIKIQYSDDGAAWNTLTTETCPSVGGAWTELSWINETESHAYWRLLAADSVAATWGIYEIEFIRVGTGFTLISQNVTAESNDPIKGRVILLVDYNGETITLNTDLLAYISIDDGSNFDQVSLIDGGLYDTDKHILSGDVVITARTDKEVVLKLVGANSKDFYLEAWAAFWEY</sequence>
<reference evidence="2" key="1">
    <citation type="submission" date="2020-03" db="EMBL/GenBank/DDBJ databases">
        <title>The deep terrestrial virosphere.</title>
        <authorList>
            <person name="Holmfeldt K."/>
            <person name="Nilsson E."/>
            <person name="Simone D."/>
            <person name="Lopez-Fernandez M."/>
            <person name="Wu X."/>
            <person name="de Brujin I."/>
            <person name="Lundin D."/>
            <person name="Andersson A."/>
            <person name="Bertilsson S."/>
            <person name="Dopson M."/>
        </authorList>
    </citation>
    <scope>NUCLEOTIDE SEQUENCE</scope>
    <source>
        <strain evidence="3">MM415A04059</strain>
        <strain evidence="2">MM415B01989</strain>
    </source>
</reference>
<evidence type="ECO:0000259" key="1">
    <source>
        <dbReference type="PROSITE" id="PS50022"/>
    </source>
</evidence>
<proteinExistence type="predicted"/>
<dbReference type="InterPro" id="IPR036278">
    <property type="entry name" value="Sialidase_sf"/>
</dbReference>
<accession>A0A6H1Z720</accession>